<comment type="caution">
    <text evidence="2">The sequence shown here is derived from an EMBL/GenBank/DDBJ whole genome shotgun (WGS) entry which is preliminary data.</text>
</comment>
<feature type="signal peptide" evidence="1">
    <location>
        <begin position="1"/>
        <end position="23"/>
    </location>
</feature>
<dbReference type="RefSeq" id="WP_220103854.1">
    <property type="nucleotide sequence ID" value="NZ_JAHZSS010000009.1"/>
</dbReference>
<evidence type="ECO:0000313" key="3">
    <source>
        <dbReference type="Proteomes" id="UP001166251"/>
    </source>
</evidence>
<reference evidence="2" key="1">
    <citation type="submission" date="2021-07" db="EMBL/GenBank/DDBJ databases">
        <title>Neiella marina sp. nov., isolated from the intestinal content of sea cucumber Apostichopus japonicus.</title>
        <authorList>
            <person name="Bai X."/>
        </authorList>
    </citation>
    <scope>NUCLEOTIDE SEQUENCE</scope>
    <source>
        <strain evidence="2">126</strain>
    </source>
</reference>
<evidence type="ECO:0000313" key="2">
    <source>
        <dbReference type="EMBL" id="MBW8191168.1"/>
    </source>
</evidence>
<organism evidence="2 3">
    <name type="scientific">Neiella holothuriorum</name>
    <dbReference type="NCBI Taxonomy" id="2870530"/>
    <lineage>
        <taxon>Bacteria</taxon>
        <taxon>Pseudomonadati</taxon>
        <taxon>Pseudomonadota</taxon>
        <taxon>Gammaproteobacteria</taxon>
        <taxon>Alteromonadales</taxon>
        <taxon>Echinimonadaceae</taxon>
        <taxon>Neiella</taxon>
    </lineage>
</organism>
<sequence>MFKRIFWLTVILLSVIHCRVAIAAPGINSAVEHSMLMIDEVQLERWAFDRILRADDQTRIAHHEPRQQHFNGWSLRSVNGKPSSIDEQWQFLQDFAPAQPESKNKPLVENRLTRMVQPDSLALLSKTEVSARYSFSPRLNSIDQTSLADLVGLLWFDVKHQHITKVEIKSTAPLNSTSGVIFSDFNLTLTFVREQGFVLPQRVEMRFEGQVDGLNVFAQDTQQSYQNYQLIFPPPTFAERLISDKQANM</sequence>
<protein>
    <submittedName>
        <fullName evidence="2">Uncharacterized protein</fullName>
    </submittedName>
</protein>
<dbReference type="EMBL" id="JAHZSS010000009">
    <property type="protein sequence ID" value="MBW8191168.1"/>
    <property type="molecule type" value="Genomic_DNA"/>
</dbReference>
<accession>A0ABS7EGX7</accession>
<dbReference type="Proteomes" id="UP001166251">
    <property type="component" value="Unassembled WGS sequence"/>
</dbReference>
<proteinExistence type="predicted"/>
<keyword evidence="1" id="KW-0732">Signal</keyword>
<name>A0ABS7EGX7_9GAMM</name>
<gene>
    <name evidence="2" type="ORF">K0504_08985</name>
</gene>
<evidence type="ECO:0000256" key="1">
    <source>
        <dbReference type="SAM" id="SignalP"/>
    </source>
</evidence>
<feature type="chain" id="PRO_5047527656" evidence="1">
    <location>
        <begin position="24"/>
        <end position="249"/>
    </location>
</feature>
<keyword evidence="3" id="KW-1185">Reference proteome</keyword>